<gene>
    <name evidence="3" type="ORF">BD626DRAFT_520050</name>
</gene>
<feature type="chain" id="PRO_5021799433" description="Secreted protein" evidence="2">
    <location>
        <begin position="33"/>
        <end position="152"/>
    </location>
</feature>
<name>A0A550BUQ7_9AGAR</name>
<sequence length="152" mass="16802">MRAPPSSRAKPVLASLRLCFLFVRLCFPFVRPRFYPSSISSPCLRPCFASRRPLLRIFCQSAFNYAVHEHPRTSMARPEACPRSTPPPPPRPQPMDGLLHESANSRPSLSAYHLSLGVLPLSASHLPRPPISLGERPPVLSTSHDGLPLAPH</sequence>
<feature type="region of interest" description="Disordered" evidence="1">
    <location>
        <begin position="130"/>
        <end position="152"/>
    </location>
</feature>
<proteinExistence type="predicted"/>
<feature type="region of interest" description="Disordered" evidence="1">
    <location>
        <begin position="73"/>
        <end position="103"/>
    </location>
</feature>
<evidence type="ECO:0000313" key="4">
    <source>
        <dbReference type="Proteomes" id="UP000320762"/>
    </source>
</evidence>
<evidence type="ECO:0000313" key="3">
    <source>
        <dbReference type="EMBL" id="TRM56278.1"/>
    </source>
</evidence>
<evidence type="ECO:0000256" key="1">
    <source>
        <dbReference type="SAM" id="MobiDB-lite"/>
    </source>
</evidence>
<dbReference type="AlphaFoldDB" id="A0A550BUQ7"/>
<dbReference type="Proteomes" id="UP000320762">
    <property type="component" value="Unassembled WGS sequence"/>
</dbReference>
<reference evidence="3 4" key="1">
    <citation type="journal article" date="2019" name="New Phytol.">
        <title>Comparative genomics reveals unique wood-decay strategies and fruiting body development in the Schizophyllaceae.</title>
        <authorList>
            <person name="Almasi E."/>
            <person name="Sahu N."/>
            <person name="Krizsan K."/>
            <person name="Balint B."/>
            <person name="Kovacs G.M."/>
            <person name="Kiss B."/>
            <person name="Cseklye J."/>
            <person name="Drula E."/>
            <person name="Henrissat B."/>
            <person name="Nagy I."/>
            <person name="Chovatia M."/>
            <person name="Adam C."/>
            <person name="LaButti K."/>
            <person name="Lipzen A."/>
            <person name="Riley R."/>
            <person name="Grigoriev I.V."/>
            <person name="Nagy L.G."/>
        </authorList>
    </citation>
    <scope>NUCLEOTIDE SEQUENCE [LARGE SCALE GENOMIC DNA]</scope>
    <source>
        <strain evidence="3 4">NL-1724</strain>
    </source>
</reference>
<accession>A0A550BUQ7</accession>
<dbReference type="EMBL" id="VDMD01000075">
    <property type="protein sequence ID" value="TRM56278.1"/>
    <property type="molecule type" value="Genomic_DNA"/>
</dbReference>
<evidence type="ECO:0000256" key="2">
    <source>
        <dbReference type="SAM" id="SignalP"/>
    </source>
</evidence>
<comment type="caution">
    <text evidence="3">The sequence shown here is derived from an EMBL/GenBank/DDBJ whole genome shotgun (WGS) entry which is preliminary data.</text>
</comment>
<keyword evidence="4" id="KW-1185">Reference proteome</keyword>
<feature type="signal peptide" evidence="2">
    <location>
        <begin position="1"/>
        <end position="32"/>
    </location>
</feature>
<feature type="compositionally biased region" description="Pro residues" evidence="1">
    <location>
        <begin position="84"/>
        <end position="93"/>
    </location>
</feature>
<protein>
    <recommendedName>
        <fullName evidence="5">Secreted protein</fullName>
    </recommendedName>
</protein>
<evidence type="ECO:0008006" key="5">
    <source>
        <dbReference type="Google" id="ProtNLM"/>
    </source>
</evidence>
<keyword evidence="2" id="KW-0732">Signal</keyword>
<organism evidence="3 4">
    <name type="scientific">Schizophyllum amplum</name>
    <dbReference type="NCBI Taxonomy" id="97359"/>
    <lineage>
        <taxon>Eukaryota</taxon>
        <taxon>Fungi</taxon>
        <taxon>Dikarya</taxon>
        <taxon>Basidiomycota</taxon>
        <taxon>Agaricomycotina</taxon>
        <taxon>Agaricomycetes</taxon>
        <taxon>Agaricomycetidae</taxon>
        <taxon>Agaricales</taxon>
        <taxon>Schizophyllaceae</taxon>
        <taxon>Schizophyllum</taxon>
    </lineage>
</organism>